<dbReference type="EMBL" id="BONE01000102">
    <property type="protein sequence ID" value="GIF77763.1"/>
    <property type="molecule type" value="Genomic_DNA"/>
</dbReference>
<dbReference type="Gene3D" id="3.90.1300.10">
    <property type="entry name" value="Amidase signature (AS) domain"/>
    <property type="match status" value="1"/>
</dbReference>
<dbReference type="InterPro" id="IPR036928">
    <property type="entry name" value="AS_sf"/>
</dbReference>
<feature type="region of interest" description="Disordered" evidence="1">
    <location>
        <begin position="113"/>
        <end position="133"/>
    </location>
</feature>
<comment type="caution">
    <text evidence="3">The sequence shown here is derived from an EMBL/GenBank/DDBJ whole genome shotgun (WGS) entry which is preliminary data.</text>
</comment>
<evidence type="ECO:0000313" key="3">
    <source>
        <dbReference type="EMBL" id="GIF77763.1"/>
    </source>
</evidence>
<protein>
    <submittedName>
        <fullName evidence="3">Amidase</fullName>
    </submittedName>
</protein>
<dbReference type="InterPro" id="IPR000120">
    <property type="entry name" value="Amidase"/>
</dbReference>
<sequence>MDRLVGPRTLAERVPPAAFLDRIDAVDPVLHAFVPEPDPGRRARLAAAPPAPGPLTGVPLGVKDIYRTDGLPTRAGSALPPAAFDGPEAWLVSRLRAAGCVLAGKTVTAEFASAAPGPTRNPHDLAHTPGGSSSGSAAAVAAGMVPVALGSQTLGSVVRPAAFCGVVGFRPTHGRVPADGMVAHSPSLDTVGWFTADVAGAAFVASIACPTWTTVAGAARPVLGVPAAAYLGQPDATARAHFDERLDALRAAGFVVRTTAFLSDVDFGAMRVINRYELARTHAAWFPEYGDRYRPQTAAAVREGLALTADDYGAALRWRTEFSEAFDQQDVDVWVTPAAPGIAPRGLGHTGDAAMSVPFSVLGAPAVSVPAGAHAGLPLGLQLAGPRGADERLLAWAATIAPVVAGPRVTLD</sequence>
<proteinExistence type="predicted"/>
<feature type="domain" description="Amidase" evidence="2">
    <location>
        <begin position="18"/>
        <end position="394"/>
    </location>
</feature>
<evidence type="ECO:0000256" key="1">
    <source>
        <dbReference type="SAM" id="MobiDB-lite"/>
    </source>
</evidence>
<dbReference type="RefSeq" id="WP_203718618.1">
    <property type="nucleotide sequence ID" value="NZ_BONE01000102.1"/>
</dbReference>
<evidence type="ECO:0000313" key="4">
    <source>
        <dbReference type="Proteomes" id="UP000604117"/>
    </source>
</evidence>
<dbReference type="PANTHER" id="PTHR11895:SF67">
    <property type="entry name" value="AMIDASE DOMAIN-CONTAINING PROTEIN"/>
    <property type="match status" value="1"/>
</dbReference>
<accession>A0ABQ4D2K9</accession>
<evidence type="ECO:0000259" key="2">
    <source>
        <dbReference type="Pfam" id="PF01425"/>
    </source>
</evidence>
<dbReference type="Pfam" id="PF01425">
    <property type="entry name" value="Amidase"/>
    <property type="match status" value="1"/>
</dbReference>
<dbReference type="SUPFAM" id="SSF75304">
    <property type="entry name" value="Amidase signature (AS) enzymes"/>
    <property type="match status" value="1"/>
</dbReference>
<gene>
    <name evidence="3" type="ORF">Asi02nite_72810</name>
</gene>
<organism evidence="3 4">
    <name type="scientific">Asanoa siamensis</name>
    <dbReference type="NCBI Taxonomy" id="926357"/>
    <lineage>
        <taxon>Bacteria</taxon>
        <taxon>Bacillati</taxon>
        <taxon>Actinomycetota</taxon>
        <taxon>Actinomycetes</taxon>
        <taxon>Micromonosporales</taxon>
        <taxon>Micromonosporaceae</taxon>
        <taxon>Asanoa</taxon>
    </lineage>
</organism>
<dbReference type="PANTHER" id="PTHR11895">
    <property type="entry name" value="TRANSAMIDASE"/>
    <property type="match status" value="1"/>
</dbReference>
<name>A0ABQ4D2K9_9ACTN</name>
<dbReference type="Proteomes" id="UP000604117">
    <property type="component" value="Unassembled WGS sequence"/>
</dbReference>
<dbReference type="InterPro" id="IPR023631">
    <property type="entry name" value="Amidase_dom"/>
</dbReference>
<reference evidence="3 4" key="1">
    <citation type="submission" date="2021-01" db="EMBL/GenBank/DDBJ databases">
        <title>Whole genome shotgun sequence of Asanoa siamensis NBRC 107932.</title>
        <authorList>
            <person name="Komaki H."/>
            <person name="Tamura T."/>
        </authorList>
    </citation>
    <scope>NUCLEOTIDE SEQUENCE [LARGE SCALE GENOMIC DNA]</scope>
    <source>
        <strain evidence="3 4">NBRC 107932</strain>
    </source>
</reference>
<keyword evidence="4" id="KW-1185">Reference proteome</keyword>